<dbReference type="RefSeq" id="WP_220202993.1">
    <property type="nucleotide sequence ID" value="NZ_BNJK01000001.1"/>
</dbReference>
<dbReference type="AlphaFoldDB" id="A0A8J3N127"/>
<dbReference type="InterPro" id="IPR020904">
    <property type="entry name" value="Sc_DH/Rdtase_CS"/>
</dbReference>
<dbReference type="NCBIfam" id="NF005489">
    <property type="entry name" value="PRK07102.1"/>
    <property type="match status" value="1"/>
</dbReference>
<keyword evidence="4" id="KW-1185">Reference proteome</keyword>
<evidence type="ECO:0000313" key="3">
    <source>
        <dbReference type="EMBL" id="GHO92138.1"/>
    </source>
</evidence>
<dbReference type="PANTHER" id="PTHR44196">
    <property type="entry name" value="DEHYDROGENASE/REDUCTASE SDR FAMILY MEMBER 7B"/>
    <property type="match status" value="1"/>
</dbReference>
<dbReference type="PROSITE" id="PS00061">
    <property type="entry name" value="ADH_SHORT"/>
    <property type="match status" value="1"/>
</dbReference>
<reference evidence="3" key="1">
    <citation type="submission" date="2020-10" db="EMBL/GenBank/DDBJ databases">
        <title>Taxonomic study of unclassified bacteria belonging to the class Ktedonobacteria.</title>
        <authorList>
            <person name="Yabe S."/>
            <person name="Wang C.M."/>
            <person name="Zheng Y."/>
            <person name="Sakai Y."/>
            <person name="Cavaletti L."/>
            <person name="Monciardini P."/>
            <person name="Donadio S."/>
        </authorList>
    </citation>
    <scope>NUCLEOTIDE SEQUENCE</scope>
    <source>
        <strain evidence="3">ID150040</strain>
    </source>
</reference>
<evidence type="ECO:0000313" key="4">
    <source>
        <dbReference type="Proteomes" id="UP000597444"/>
    </source>
</evidence>
<comment type="similarity">
    <text evidence="1">Belongs to the short-chain dehydrogenases/reductases (SDR) family.</text>
</comment>
<keyword evidence="2" id="KW-0560">Oxidoreductase</keyword>
<dbReference type="PRINTS" id="PR00081">
    <property type="entry name" value="GDHRDH"/>
</dbReference>
<evidence type="ECO:0000256" key="1">
    <source>
        <dbReference type="ARBA" id="ARBA00006484"/>
    </source>
</evidence>
<proteinExistence type="inferred from homology"/>
<dbReference type="Proteomes" id="UP000597444">
    <property type="component" value="Unassembled WGS sequence"/>
</dbReference>
<comment type="caution">
    <text evidence="3">The sequence shown here is derived from an EMBL/GenBank/DDBJ whole genome shotgun (WGS) entry which is preliminary data.</text>
</comment>
<dbReference type="Pfam" id="PF00106">
    <property type="entry name" value="adh_short"/>
    <property type="match status" value="1"/>
</dbReference>
<accession>A0A8J3N127</accession>
<protein>
    <submittedName>
        <fullName evidence="3">Short-chain dehydrogenase</fullName>
    </submittedName>
</protein>
<name>A0A8J3N127_9CHLR</name>
<dbReference type="InterPro" id="IPR036291">
    <property type="entry name" value="NAD(P)-bd_dom_sf"/>
</dbReference>
<dbReference type="GO" id="GO:0016491">
    <property type="term" value="F:oxidoreductase activity"/>
    <property type="evidence" value="ECO:0007669"/>
    <property type="project" value="UniProtKB-KW"/>
</dbReference>
<dbReference type="EMBL" id="BNJK01000001">
    <property type="protein sequence ID" value="GHO92138.1"/>
    <property type="molecule type" value="Genomic_DNA"/>
</dbReference>
<dbReference type="SUPFAM" id="SSF51735">
    <property type="entry name" value="NAD(P)-binding Rossmann-fold domains"/>
    <property type="match status" value="1"/>
</dbReference>
<organism evidence="3 4">
    <name type="scientific">Reticulibacter mediterranei</name>
    <dbReference type="NCBI Taxonomy" id="2778369"/>
    <lineage>
        <taxon>Bacteria</taxon>
        <taxon>Bacillati</taxon>
        <taxon>Chloroflexota</taxon>
        <taxon>Ktedonobacteria</taxon>
        <taxon>Ktedonobacterales</taxon>
        <taxon>Reticulibacteraceae</taxon>
        <taxon>Reticulibacter</taxon>
    </lineage>
</organism>
<gene>
    <name evidence="3" type="ORF">KSF_021860</name>
</gene>
<dbReference type="Gene3D" id="3.40.50.720">
    <property type="entry name" value="NAD(P)-binding Rossmann-like Domain"/>
    <property type="match status" value="1"/>
</dbReference>
<sequence length="244" mass="26594">MKIAIIGATSAIAHETARCFASDGAELFLVARSEERLKAVSDDLTVHGAKQVETFLLDLSDLSRHQELFDKAIITLNGLDMLLIAHGTLGNQRKCEVSVEETLKELTNNFTSVVSLLTIAGNYFEQQKRGCIAVISSVAGDRGRQSNYVYGTAKGGVSVFLQGLRNRLAKSGVKVVTIKPGFVDTPMTAAVKKGPLFAKPAVVGRGVYEAMKQGKDVVYLPFFWRPIMLVVKSIPESIFKRLSM</sequence>
<dbReference type="PANTHER" id="PTHR44196:SF3">
    <property type="entry name" value="SHORT CHAIN DEHYDROGENASE FAMILY PROTEIN"/>
    <property type="match status" value="1"/>
</dbReference>
<dbReference type="InterPro" id="IPR002347">
    <property type="entry name" value="SDR_fam"/>
</dbReference>
<dbReference type="GO" id="GO:0016020">
    <property type="term" value="C:membrane"/>
    <property type="evidence" value="ECO:0007669"/>
    <property type="project" value="TreeGrafter"/>
</dbReference>
<evidence type="ECO:0000256" key="2">
    <source>
        <dbReference type="ARBA" id="ARBA00023002"/>
    </source>
</evidence>